<comment type="catalytic activity">
    <reaction evidence="1">
        <text>ATP + protein L-histidine = ADP + protein N-phospho-L-histidine.</text>
        <dbReference type="EC" id="2.7.13.3"/>
    </reaction>
</comment>
<dbReference type="SUPFAM" id="SSF55874">
    <property type="entry name" value="ATPase domain of HSP90 chaperone/DNA topoisomerase II/histidine kinase"/>
    <property type="match status" value="1"/>
</dbReference>
<dbReference type="PRINTS" id="PR00344">
    <property type="entry name" value="BCTRLSENSOR"/>
</dbReference>
<dbReference type="AlphaFoldDB" id="A0A8J7P927"/>
<organism evidence="8 9">
    <name type="scientific">Candidatus Obscuribacter phosphatis</name>
    <dbReference type="NCBI Taxonomy" id="1906157"/>
    <lineage>
        <taxon>Bacteria</taxon>
        <taxon>Bacillati</taxon>
        <taxon>Candidatus Melainabacteria</taxon>
        <taxon>Candidatus Obscuribacterales</taxon>
        <taxon>Candidatus Obscuribacteraceae</taxon>
        <taxon>Candidatus Obscuribacter</taxon>
    </lineage>
</organism>
<dbReference type="SMART" id="SM00387">
    <property type="entry name" value="HATPase_c"/>
    <property type="match status" value="1"/>
</dbReference>
<evidence type="ECO:0000256" key="3">
    <source>
        <dbReference type="ARBA" id="ARBA00022553"/>
    </source>
</evidence>
<evidence type="ECO:0000256" key="2">
    <source>
        <dbReference type="ARBA" id="ARBA00012438"/>
    </source>
</evidence>
<dbReference type="FunFam" id="3.30.565.10:FF:000006">
    <property type="entry name" value="Sensor histidine kinase WalK"/>
    <property type="match status" value="1"/>
</dbReference>
<keyword evidence="6" id="KW-0902">Two-component regulatory system</keyword>
<dbReference type="SUPFAM" id="SSF47384">
    <property type="entry name" value="Homodimeric domain of signal transducing histidine kinase"/>
    <property type="match status" value="1"/>
</dbReference>
<dbReference type="InterPro" id="IPR004358">
    <property type="entry name" value="Sig_transdc_His_kin-like_C"/>
</dbReference>
<dbReference type="CDD" id="cd00082">
    <property type="entry name" value="HisKA"/>
    <property type="match status" value="1"/>
</dbReference>
<comment type="caution">
    <text evidence="8">The sequence shown here is derived from an EMBL/GenBank/DDBJ whole genome shotgun (WGS) entry which is preliminary data.</text>
</comment>
<gene>
    <name evidence="8" type="ORF">J0M35_03290</name>
</gene>
<dbReference type="GO" id="GO:0000155">
    <property type="term" value="F:phosphorelay sensor kinase activity"/>
    <property type="evidence" value="ECO:0007669"/>
    <property type="project" value="InterPro"/>
</dbReference>
<dbReference type="PANTHER" id="PTHR43547">
    <property type="entry name" value="TWO-COMPONENT HISTIDINE KINASE"/>
    <property type="match status" value="1"/>
</dbReference>
<dbReference type="InterPro" id="IPR036890">
    <property type="entry name" value="HATPase_C_sf"/>
</dbReference>
<dbReference type="InterPro" id="IPR036097">
    <property type="entry name" value="HisK_dim/P_sf"/>
</dbReference>
<protein>
    <recommendedName>
        <fullName evidence="2">histidine kinase</fullName>
        <ecNumber evidence="2">2.7.13.3</ecNumber>
    </recommendedName>
</protein>
<dbReference type="CDD" id="cd00075">
    <property type="entry name" value="HATPase"/>
    <property type="match status" value="1"/>
</dbReference>
<evidence type="ECO:0000256" key="5">
    <source>
        <dbReference type="ARBA" id="ARBA00022777"/>
    </source>
</evidence>
<evidence type="ECO:0000313" key="9">
    <source>
        <dbReference type="Proteomes" id="UP000664277"/>
    </source>
</evidence>
<keyword evidence="5" id="KW-0418">Kinase</keyword>
<sequence length="248" mass="27011">MSPDEQAADTATALNSAGNNNNWIAEVSHELRLPLANIKLLVETLLSGALDEPVTARRMLVRADEEVTRLQNLVSDLLSHEKLSRARGEGSFSLVSFADIDAERAVKAAVETTESLALSKGVKVACEVCKGTTFLADADQLHQVLVNLLENAIKFTDEGGLVTVRVRPFMLEVEDTGIGIAESEIPKIFQRFYRVDRSKTRGSTGLGLSIVKHIVDLHGAKINVYSQEGRGSRFSIEFPGSSNFVDTK</sequence>
<dbReference type="Proteomes" id="UP000664277">
    <property type="component" value="Unassembled WGS sequence"/>
</dbReference>
<evidence type="ECO:0000256" key="6">
    <source>
        <dbReference type="ARBA" id="ARBA00023012"/>
    </source>
</evidence>
<keyword evidence="4" id="KW-0808">Transferase</keyword>
<proteinExistence type="predicted"/>
<dbReference type="PANTHER" id="PTHR43547:SF2">
    <property type="entry name" value="HYBRID SIGNAL TRANSDUCTION HISTIDINE KINASE C"/>
    <property type="match status" value="1"/>
</dbReference>
<evidence type="ECO:0000256" key="4">
    <source>
        <dbReference type="ARBA" id="ARBA00022679"/>
    </source>
</evidence>
<evidence type="ECO:0000256" key="1">
    <source>
        <dbReference type="ARBA" id="ARBA00000085"/>
    </source>
</evidence>
<feature type="domain" description="Histidine kinase" evidence="7">
    <location>
        <begin position="26"/>
        <end position="242"/>
    </location>
</feature>
<accession>A0A8J7P927</accession>
<dbReference type="EMBL" id="JAFLCK010000003">
    <property type="protein sequence ID" value="MBN8659362.1"/>
    <property type="molecule type" value="Genomic_DNA"/>
</dbReference>
<keyword evidence="3" id="KW-0597">Phosphoprotein</keyword>
<dbReference type="InterPro" id="IPR005467">
    <property type="entry name" value="His_kinase_dom"/>
</dbReference>
<dbReference type="Gene3D" id="1.10.287.130">
    <property type="match status" value="1"/>
</dbReference>
<dbReference type="SMART" id="SM00388">
    <property type="entry name" value="HisKA"/>
    <property type="match status" value="1"/>
</dbReference>
<reference evidence="8" key="1">
    <citation type="submission" date="2021-02" db="EMBL/GenBank/DDBJ databases">
        <title>Genome-Resolved Metagenomics of a Microbial Community Performing Photosynthetic Biological Nutrient Removal.</title>
        <authorList>
            <person name="Mcdaniel E.A."/>
        </authorList>
    </citation>
    <scope>NUCLEOTIDE SEQUENCE</scope>
    <source>
        <strain evidence="8">UWPOB_OBS1</strain>
    </source>
</reference>
<dbReference type="Pfam" id="PF02518">
    <property type="entry name" value="HATPase_c"/>
    <property type="match status" value="1"/>
</dbReference>
<dbReference type="InterPro" id="IPR003661">
    <property type="entry name" value="HisK_dim/P_dom"/>
</dbReference>
<dbReference type="EC" id="2.7.13.3" evidence="2"/>
<evidence type="ECO:0000259" key="7">
    <source>
        <dbReference type="PROSITE" id="PS50109"/>
    </source>
</evidence>
<dbReference type="InterPro" id="IPR003594">
    <property type="entry name" value="HATPase_dom"/>
</dbReference>
<dbReference type="PROSITE" id="PS50109">
    <property type="entry name" value="HIS_KIN"/>
    <property type="match status" value="1"/>
</dbReference>
<name>A0A8J7P927_9BACT</name>
<evidence type="ECO:0000313" key="8">
    <source>
        <dbReference type="EMBL" id="MBN8659362.1"/>
    </source>
</evidence>
<dbReference type="Pfam" id="PF00512">
    <property type="entry name" value="HisKA"/>
    <property type="match status" value="1"/>
</dbReference>
<dbReference type="Gene3D" id="3.30.565.10">
    <property type="entry name" value="Histidine kinase-like ATPase, C-terminal domain"/>
    <property type="match status" value="1"/>
</dbReference>